<evidence type="ECO:0000313" key="2">
    <source>
        <dbReference type="EMBL" id="AZJ36394.1"/>
    </source>
</evidence>
<gene>
    <name evidence="2" type="ORF">D6T69_12990</name>
</gene>
<dbReference type="PANTHER" id="PTHR30461:SF19">
    <property type="entry name" value="SITE-SPECIFIC RECOMBINASE RESOLVASE FAMILY"/>
    <property type="match status" value="1"/>
</dbReference>
<accession>A0A3Q8RSK9</accession>
<dbReference type="GO" id="GO:0003677">
    <property type="term" value="F:DNA binding"/>
    <property type="evidence" value="ECO:0007669"/>
    <property type="project" value="InterPro"/>
</dbReference>
<dbReference type="InterPro" id="IPR006119">
    <property type="entry name" value="Resolv_N"/>
</dbReference>
<dbReference type="GO" id="GO:0000150">
    <property type="term" value="F:DNA strand exchange activity"/>
    <property type="evidence" value="ECO:0007669"/>
    <property type="project" value="InterPro"/>
</dbReference>
<organism evidence="2 3">
    <name type="scientific">Tenacibaculum singaporense</name>
    <dbReference type="NCBI Taxonomy" id="2358479"/>
    <lineage>
        <taxon>Bacteria</taxon>
        <taxon>Pseudomonadati</taxon>
        <taxon>Bacteroidota</taxon>
        <taxon>Flavobacteriia</taxon>
        <taxon>Flavobacteriales</taxon>
        <taxon>Flavobacteriaceae</taxon>
        <taxon>Tenacibaculum</taxon>
    </lineage>
</organism>
<dbReference type="CDD" id="cd03768">
    <property type="entry name" value="SR_ResInv"/>
    <property type="match status" value="1"/>
</dbReference>
<dbReference type="InterPro" id="IPR036162">
    <property type="entry name" value="Resolvase-like_N_sf"/>
</dbReference>
<dbReference type="SMART" id="SM00857">
    <property type="entry name" value="Resolvase"/>
    <property type="match status" value="1"/>
</dbReference>
<sequence>MKVAILTRVSKESQSYERQISDLRTYCLKNEFDIIGEFNEKITGVAKNENRKAWNELITCIKNKKVDKILVWELSRLGRNTLEVLKSLELFHSKGISLYVHNYNIETLNKDGSINTMAQMMITLLAEFSRTERVAIQQRLASGYKKHIKNGGKVGRYKGVTLSNKELLQKHKDVVKYLKKGRSIREIATLVNKSTRTVLKVKKAMNINILQN</sequence>
<dbReference type="RefSeq" id="WP_125068148.1">
    <property type="nucleotide sequence ID" value="NZ_CP032548.1"/>
</dbReference>
<evidence type="ECO:0000313" key="3">
    <source>
        <dbReference type="Proteomes" id="UP000274593"/>
    </source>
</evidence>
<dbReference type="Pfam" id="PF00239">
    <property type="entry name" value="Resolvase"/>
    <property type="match status" value="1"/>
</dbReference>
<dbReference type="AlphaFoldDB" id="A0A3Q8RSK9"/>
<dbReference type="InterPro" id="IPR050639">
    <property type="entry name" value="SSR_resolvase"/>
</dbReference>
<reference evidence="2 3" key="1">
    <citation type="submission" date="2018-09" db="EMBL/GenBank/DDBJ databases">
        <title>Insights into the microbiota of Asian seabass (Lates calcarifer) with tenacibaculosis symptoms and description of sp. nov. Tenacibaculum singaporense.</title>
        <authorList>
            <person name="Miyake S."/>
            <person name="Soh M."/>
            <person name="Azman M.N."/>
            <person name="Ngoh S.Y."/>
            <person name="Orban L."/>
        </authorList>
    </citation>
    <scope>NUCLEOTIDE SEQUENCE [LARGE SCALE GENOMIC DNA]</scope>
    <source>
        <strain evidence="2 3">DSM 106434</strain>
    </source>
</reference>
<evidence type="ECO:0000259" key="1">
    <source>
        <dbReference type="PROSITE" id="PS51736"/>
    </source>
</evidence>
<dbReference type="Proteomes" id="UP000274593">
    <property type="component" value="Chromosome"/>
</dbReference>
<keyword evidence="3" id="KW-1185">Reference proteome</keyword>
<protein>
    <submittedName>
        <fullName evidence="2">Recombinase family protein</fullName>
    </submittedName>
</protein>
<dbReference type="KEGG" id="tsig:D6T69_12990"/>
<dbReference type="Gene3D" id="3.40.50.1390">
    <property type="entry name" value="Resolvase, N-terminal catalytic domain"/>
    <property type="match status" value="1"/>
</dbReference>
<proteinExistence type="predicted"/>
<name>A0A3Q8RSK9_9FLAO</name>
<feature type="domain" description="Resolvase/invertase-type recombinase catalytic" evidence="1">
    <location>
        <begin position="2"/>
        <end position="151"/>
    </location>
</feature>
<dbReference type="SUPFAM" id="SSF53041">
    <property type="entry name" value="Resolvase-like"/>
    <property type="match status" value="1"/>
</dbReference>
<dbReference type="EMBL" id="CP032548">
    <property type="protein sequence ID" value="AZJ36394.1"/>
    <property type="molecule type" value="Genomic_DNA"/>
</dbReference>
<dbReference type="PANTHER" id="PTHR30461">
    <property type="entry name" value="DNA-INVERTASE FROM LAMBDOID PROPHAGE"/>
    <property type="match status" value="1"/>
</dbReference>
<dbReference type="PROSITE" id="PS51736">
    <property type="entry name" value="RECOMBINASES_3"/>
    <property type="match status" value="1"/>
</dbReference>